<feature type="compositionally biased region" description="Basic and acidic residues" evidence="8">
    <location>
        <begin position="831"/>
        <end position="841"/>
    </location>
</feature>
<dbReference type="PANTHER" id="PTHR13924">
    <property type="entry name" value="TRANSFORMING ACIDIC COILED-COIL CONTAINING PROTEIN 1/2"/>
    <property type="match status" value="1"/>
</dbReference>
<feature type="compositionally biased region" description="Basic and acidic residues" evidence="8">
    <location>
        <begin position="1127"/>
        <end position="1137"/>
    </location>
</feature>
<sequence>MEFFSKLLKISRSSKSRSRSPTPDPPVTGPSSPVSTQNEAVKESTSIKERIKEDNKSKEDKNHQNHENSLRPSRETRKIQAAPSSIGVQEKHTSTVHVQENHMSSVHIQERHPHSPGNSPQSGLDVKHDHFSNEIFIQPRNPSPQIYDSSRVRPQLSSSHPELRVKQSREMTPNSPPSKDTMKIRSNSLEAEEAVNATKNNIEVLAYLKKSELNDRHKENIERVKLFLASNSTNNQSLSIKDTEFLTGDGQNLIAPSSHVAAGKNVTSSNVCASSFRSTSGSNISQNRNDLANSNSISNAHLVYPFSRDKSSFEIGKSYSSPAIPTTLRKLESFPFAKAGNSATDLPEVFNLSNCDFSSFDETAEQRSCRSLPPKNCVRSLSSRTKKLTRQSATNSFGDSDSDEEIEILGKCCPAESKKSTLNLGRDPKIKEQGQSDNMFGAENFDLKTQPKSNISTNAEIILDSSNMHPSITTASSFTSGSTQIIDSRKLIFDCNFEDTLGIKAVTPKSNDSGFCESTDSSKNIINDVYESSQSYAVHTSDTGQSGSLIFGTSPSNEPIEQKVSIKKADLANDICGAASTSRNTADIDSHSETSYTAGTYVESQLIEKAGPHKSILSDAEENAIDKGENSSFMNIYMKGEIGDSVKIEKIGDMFISDSSRKSSSQSLADELEGYARESDIDFESDSLEGSEEMSGSGSEDGFDFEIEFVDDIEERLKDNRSTVTPGDKIQESLGKLFNTLQYLDDDNEEDFVRHHETEIDIHAPAEYLTVQKPRTRKRSLRIRLSPVIELLDESVSPTILFDFGNKTFDDQTHRNKSAIVPYGDASVSRQNEDSFSEHSDSMSGSSIDNQWQNTTSSEAPSTLCSSGQFQIKIDPPSNSLDDEICFGIQGTSGISSNNFGEQIDTPEKDLTKEMSKVCVESSSREETDKKHESIKTEKLIEEESRKLVVMEQTNSVQSTIMDRANSELFPSSLSSSKATAAEDSERVLTNTRPEDFTDDFAHTVEGEECKAERAEVIGLAQNQNGCSSKVEPERPESLKELCEATIYADFENRNVESSNQENNVTSNENSSANFCDMMCYKEKDKNAEIRGRLEMRGNAVNAGRQDGSKQKSTELSRDLSNMSSKESCDKSDSDEILYHSRHNDEIELSKVIGERGSAKFTNETSPVPGEEPSGSHSDRVYDCPSRNDVPQVVASCSTSINYKGDEIFPEVPSSHNYNNETCVVEHQQDSMISDISWNFNTRKKQRKIEDKFTVTLVPESESFDIEDVQLDIPLLTATEWEQTRGGQLDTSDTVLNEPGRTSADSRIPDLIHRDLNPSPSCSKESGNNRIAFADNKMKINSSINSSHEGGKKSEQEVMLREDIMNQQPTEEILKVGATFTLWLEVSLAKMALFRRFWFTSCAIALLARKQNLLRAKEDEVRALGERMKQKEEELQRLMDSKRHLENLLGHSGDKLSLVGTSTPGAQSGLPSTDSDKLKAVVREYEEIIAGLMEIVERDRNEFDKERQNLQKEITELISHLNSLELAFNDIHLKYEKSKIVIAGFKSNEDLLKQCIADMEMVIMNHEKRYNRLKEHATSELQRANEEVGAMRRDHEAKQASYNDLLKKCEVQLKSLQEIVNQKMEENTSLMRICDDLIQKVSDMNH</sequence>
<dbReference type="Pfam" id="PF05010">
    <property type="entry name" value="TACC_C"/>
    <property type="match status" value="1"/>
</dbReference>
<organism evidence="10 11">
    <name type="scientific">Bemisia tabaci</name>
    <name type="common">Sweetpotato whitefly</name>
    <name type="synonym">Aleurodes tabaci</name>
    <dbReference type="NCBI Taxonomy" id="7038"/>
    <lineage>
        <taxon>Eukaryota</taxon>
        <taxon>Metazoa</taxon>
        <taxon>Ecdysozoa</taxon>
        <taxon>Arthropoda</taxon>
        <taxon>Hexapoda</taxon>
        <taxon>Insecta</taxon>
        <taxon>Pterygota</taxon>
        <taxon>Neoptera</taxon>
        <taxon>Paraneoptera</taxon>
        <taxon>Hemiptera</taxon>
        <taxon>Sternorrhyncha</taxon>
        <taxon>Aleyrodoidea</taxon>
        <taxon>Aleyrodidae</taxon>
        <taxon>Aleyrodinae</taxon>
        <taxon>Bemisia</taxon>
    </lineage>
</organism>
<feature type="compositionally biased region" description="Acidic residues" evidence="8">
    <location>
        <begin position="681"/>
        <end position="692"/>
    </location>
</feature>
<feature type="compositionally biased region" description="Polar residues" evidence="8">
    <location>
        <begin position="842"/>
        <end position="863"/>
    </location>
</feature>
<gene>
    <name evidence="10" type="ORF">BEMITA_LOCUS13882</name>
</gene>
<evidence type="ECO:0000256" key="6">
    <source>
        <dbReference type="ARBA" id="ARBA00023212"/>
    </source>
</evidence>
<dbReference type="PANTHER" id="PTHR13924:SF10">
    <property type="entry name" value="TRANSFORMING ACIDIC COILED-COIL PROTEIN, ISOFORM K"/>
    <property type="match status" value="1"/>
</dbReference>
<feature type="region of interest" description="Disordered" evidence="8">
    <location>
        <begin position="1158"/>
        <end position="1180"/>
    </location>
</feature>
<feature type="compositionally biased region" description="Basic and acidic residues" evidence="8">
    <location>
        <begin position="40"/>
        <end position="78"/>
    </location>
</feature>
<comment type="similarity">
    <text evidence="2">Belongs to the TACC family.</text>
</comment>
<evidence type="ECO:0000256" key="2">
    <source>
        <dbReference type="ARBA" id="ARBA00009423"/>
    </source>
</evidence>
<accession>A0A9P0ANK4</accession>
<name>A0A9P0ANK4_BEMTA</name>
<evidence type="ECO:0000259" key="9">
    <source>
        <dbReference type="Pfam" id="PF05010"/>
    </source>
</evidence>
<keyword evidence="4" id="KW-0597">Phosphoprotein</keyword>
<comment type="subcellular location">
    <subcellularLocation>
        <location evidence="1">Cytoplasm</location>
        <location evidence="1">Cytoskeleton</location>
    </subcellularLocation>
</comment>
<dbReference type="InterPro" id="IPR039915">
    <property type="entry name" value="TACC"/>
</dbReference>
<evidence type="ECO:0000256" key="3">
    <source>
        <dbReference type="ARBA" id="ARBA00022490"/>
    </source>
</evidence>
<dbReference type="Proteomes" id="UP001152759">
    <property type="component" value="Chromosome 9"/>
</dbReference>
<feature type="coiled-coil region" evidence="7">
    <location>
        <begin position="1493"/>
        <end position="1527"/>
    </location>
</feature>
<feature type="compositionally biased region" description="Low complexity" evidence="8">
    <location>
        <begin position="1"/>
        <end position="11"/>
    </location>
</feature>
<evidence type="ECO:0000256" key="8">
    <source>
        <dbReference type="SAM" id="MobiDB-lite"/>
    </source>
</evidence>
<feature type="compositionally biased region" description="Basic and acidic residues" evidence="8">
    <location>
        <begin position="1107"/>
        <end position="1118"/>
    </location>
</feature>
<keyword evidence="3" id="KW-0963">Cytoplasm</keyword>
<keyword evidence="11" id="KW-1185">Reference proteome</keyword>
<evidence type="ECO:0000313" key="10">
    <source>
        <dbReference type="EMBL" id="CAH0395735.1"/>
    </source>
</evidence>
<evidence type="ECO:0000256" key="4">
    <source>
        <dbReference type="ARBA" id="ARBA00022553"/>
    </source>
</evidence>
<keyword evidence="6" id="KW-0206">Cytoskeleton</keyword>
<dbReference type="GO" id="GO:0007052">
    <property type="term" value="P:mitotic spindle organization"/>
    <property type="evidence" value="ECO:0007669"/>
    <property type="project" value="InterPro"/>
</dbReference>
<dbReference type="Gene3D" id="1.20.5.1700">
    <property type="match status" value="1"/>
</dbReference>
<feature type="domain" description="Transforming acidic coiled-coil-containing protein C-terminal" evidence="9">
    <location>
        <begin position="1474"/>
        <end position="1638"/>
    </location>
</feature>
<dbReference type="GO" id="GO:0005737">
    <property type="term" value="C:cytoplasm"/>
    <property type="evidence" value="ECO:0007669"/>
    <property type="project" value="TreeGrafter"/>
</dbReference>
<dbReference type="EMBL" id="OU963870">
    <property type="protein sequence ID" value="CAH0395735.1"/>
    <property type="molecule type" value="Genomic_DNA"/>
</dbReference>
<reference evidence="10" key="1">
    <citation type="submission" date="2021-12" db="EMBL/GenBank/DDBJ databases">
        <authorList>
            <person name="King R."/>
        </authorList>
    </citation>
    <scope>NUCLEOTIDE SEQUENCE</scope>
</reference>
<feature type="coiled-coil region" evidence="7">
    <location>
        <begin position="1556"/>
        <end position="1626"/>
    </location>
</feature>
<protein>
    <recommendedName>
        <fullName evidence="9">Transforming acidic coiled-coil-containing protein C-terminal domain-containing protein</fullName>
    </recommendedName>
</protein>
<evidence type="ECO:0000313" key="11">
    <source>
        <dbReference type="Proteomes" id="UP001152759"/>
    </source>
</evidence>
<evidence type="ECO:0000256" key="5">
    <source>
        <dbReference type="ARBA" id="ARBA00023054"/>
    </source>
</evidence>
<dbReference type="InterPro" id="IPR007707">
    <property type="entry name" value="TACC_C"/>
</dbReference>
<feature type="region of interest" description="Disordered" evidence="8">
    <location>
        <begin position="679"/>
        <end position="702"/>
    </location>
</feature>
<feature type="coiled-coil region" evidence="7">
    <location>
        <begin position="1407"/>
        <end position="1448"/>
    </location>
</feature>
<proteinExistence type="inferred from homology"/>
<feature type="region of interest" description="Disordered" evidence="8">
    <location>
        <begin position="1096"/>
        <end position="1137"/>
    </location>
</feature>
<feature type="compositionally biased region" description="Polar residues" evidence="8">
    <location>
        <begin position="95"/>
        <end position="107"/>
    </location>
</feature>
<evidence type="ECO:0000256" key="7">
    <source>
        <dbReference type="SAM" id="Coils"/>
    </source>
</evidence>
<feature type="region of interest" description="Disordered" evidence="8">
    <location>
        <begin position="1"/>
        <end position="182"/>
    </location>
</feature>
<keyword evidence="5 7" id="KW-0175">Coiled coil</keyword>
<evidence type="ECO:0000256" key="1">
    <source>
        <dbReference type="ARBA" id="ARBA00004245"/>
    </source>
</evidence>
<feature type="compositionally biased region" description="Polar residues" evidence="8">
    <location>
        <begin position="1285"/>
        <end position="1295"/>
    </location>
</feature>
<feature type="region of interest" description="Disordered" evidence="8">
    <location>
        <begin position="825"/>
        <end position="863"/>
    </location>
</feature>
<dbReference type="GO" id="GO:0005856">
    <property type="term" value="C:cytoskeleton"/>
    <property type="evidence" value="ECO:0007669"/>
    <property type="project" value="UniProtKB-SubCell"/>
</dbReference>
<feature type="region of interest" description="Disordered" evidence="8">
    <location>
        <begin position="1284"/>
        <end position="1306"/>
    </location>
</feature>